<dbReference type="Pfam" id="PF01252">
    <property type="entry name" value="Peptidase_A8"/>
    <property type="match status" value="1"/>
</dbReference>
<dbReference type="GO" id="GO:0005886">
    <property type="term" value="C:plasma membrane"/>
    <property type="evidence" value="ECO:0007669"/>
    <property type="project" value="UniProtKB-SubCell"/>
</dbReference>
<dbReference type="NCBIfam" id="TIGR00077">
    <property type="entry name" value="lspA"/>
    <property type="match status" value="1"/>
</dbReference>
<keyword evidence="7 9" id="KW-1133">Transmembrane helix</keyword>
<sequence>MNRPWIWGLAAAVLGLAADQASKLWLLFGVRLGETGAIPLAPFAELRLIWNYGISYGLFQQDGDVGRWLLVALALVAAVAMSVWMMRAKSRVLALALGLIVGGAVGNAIDRAWWGAVVDFVHLFLPDRSRSWYVFNLADVWIVVGVIGLLYDSVVAGPKDATKSGSS</sequence>
<comment type="caution">
    <text evidence="12">The sequence shown here is derived from an EMBL/GenBank/DDBJ whole genome shotgun (WGS) entry which is preliminary data.</text>
</comment>
<accession>A0A4Q9VFM0</accession>
<evidence type="ECO:0000256" key="9">
    <source>
        <dbReference type="HAMAP-Rule" id="MF_00161"/>
    </source>
</evidence>
<comment type="function">
    <text evidence="9 10">This protein specifically catalyzes the removal of signal peptides from prolipoproteins.</text>
</comment>
<keyword evidence="13" id="KW-1185">Reference proteome</keyword>
<evidence type="ECO:0000256" key="11">
    <source>
        <dbReference type="RuleBase" id="RU004181"/>
    </source>
</evidence>
<dbReference type="OrthoDB" id="9810259at2"/>
<comment type="pathway">
    <text evidence="9">Protein modification; lipoprotein biosynthesis (signal peptide cleavage).</text>
</comment>
<keyword evidence="5 9" id="KW-0064">Aspartyl protease</keyword>
<evidence type="ECO:0000256" key="3">
    <source>
        <dbReference type="ARBA" id="ARBA00022670"/>
    </source>
</evidence>
<dbReference type="AlphaFoldDB" id="A0A4Q9VFM0"/>
<evidence type="ECO:0000313" key="13">
    <source>
        <dbReference type="Proteomes" id="UP000292781"/>
    </source>
</evidence>
<dbReference type="HAMAP" id="MF_00161">
    <property type="entry name" value="LspA"/>
    <property type="match status" value="1"/>
</dbReference>
<dbReference type="GO" id="GO:0004190">
    <property type="term" value="F:aspartic-type endopeptidase activity"/>
    <property type="evidence" value="ECO:0007669"/>
    <property type="project" value="UniProtKB-UniRule"/>
</dbReference>
<keyword evidence="8 9" id="KW-0472">Membrane</keyword>
<organism evidence="12 13">
    <name type="scientific">Siculibacillus lacustris</name>
    <dbReference type="NCBI Taxonomy" id="1549641"/>
    <lineage>
        <taxon>Bacteria</taxon>
        <taxon>Pseudomonadati</taxon>
        <taxon>Pseudomonadota</taxon>
        <taxon>Alphaproteobacteria</taxon>
        <taxon>Hyphomicrobiales</taxon>
        <taxon>Ancalomicrobiaceae</taxon>
        <taxon>Siculibacillus</taxon>
    </lineage>
</organism>
<dbReference type="InterPro" id="IPR001872">
    <property type="entry name" value="Peptidase_A8"/>
</dbReference>
<feature type="transmembrane region" description="Helical" evidence="9">
    <location>
        <begin position="92"/>
        <end position="113"/>
    </location>
</feature>
<dbReference type="UniPathway" id="UPA00665"/>
<keyword evidence="2 9" id="KW-1003">Cell membrane</keyword>
<dbReference type="GO" id="GO:0006508">
    <property type="term" value="P:proteolysis"/>
    <property type="evidence" value="ECO:0007669"/>
    <property type="project" value="UniProtKB-KW"/>
</dbReference>
<evidence type="ECO:0000256" key="6">
    <source>
        <dbReference type="ARBA" id="ARBA00022801"/>
    </source>
</evidence>
<reference evidence="12 13" key="1">
    <citation type="submission" date="2019-02" db="EMBL/GenBank/DDBJ databases">
        <title>Siculibacillus lacustris gen. nov., sp. nov., a new rosette-forming bacterium isolated from a freshwater crater lake (Lake St. Ana, Romania).</title>
        <authorList>
            <person name="Felfoldi T."/>
            <person name="Marton Z."/>
            <person name="Szabo A."/>
            <person name="Mentes A."/>
            <person name="Boka K."/>
            <person name="Marialigeti K."/>
            <person name="Mathe I."/>
            <person name="Koncz M."/>
            <person name="Schumann P."/>
            <person name="Toth E."/>
        </authorList>
    </citation>
    <scope>NUCLEOTIDE SEQUENCE [LARGE SCALE GENOMIC DNA]</scope>
    <source>
        <strain evidence="12 13">SA-279</strain>
    </source>
</reference>
<evidence type="ECO:0000256" key="1">
    <source>
        <dbReference type="ARBA" id="ARBA00006139"/>
    </source>
</evidence>
<dbReference type="PANTHER" id="PTHR33695">
    <property type="entry name" value="LIPOPROTEIN SIGNAL PEPTIDASE"/>
    <property type="match status" value="1"/>
</dbReference>
<dbReference type="EC" id="3.4.23.36" evidence="9"/>
<keyword evidence="3 9" id="KW-0645">Protease</keyword>
<evidence type="ECO:0000256" key="5">
    <source>
        <dbReference type="ARBA" id="ARBA00022750"/>
    </source>
</evidence>
<feature type="active site" evidence="9">
    <location>
        <position position="139"/>
    </location>
</feature>
<feature type="transmembrane region" description="Helical" evidence="9">
    <location>
        <begin position="65"/>
        <end position="85"/>
    </location>
</feature>
<dbReference type="PRINTS" id="PR00781">
    <property type="entry name" value="LIPOSIGPTASE"/>
</dbReference>
<evidence type="ECO:0000256" key="2">
    <source>
        <dbReference type="ARBA" id="ARBA00022475"/>
    </source>
</evidence>
<dbReference type="Proteomes" id="UP000292781">
    <property type="component" value="Unassembled WGS sequence"/>
</dbReference>
<keyword evidence="6 9" id="KW-0378">Hydrolase</keyword>
<dbReference type="PROSITE" id="PS00855">
    <property type="entry name" value="SPASE_II"/>
    <property type="match status" value="1"/>
</dbReference>
<evidence type="ECO:0000256" key="7">
    <source>
        <dbReference type="ARBA" id="ARBA00022989"/>
    </source>
</evidence>
<gene>
    <name evidence="9" type="primary">lspA</name>
    <name evidence="12" type="ORF">EYW49_21320</name>
</gene>
<feature type="active site" evidence="9">
    <location>
        <position position="119"/>
    </location>
</feature>
<feature type="transmembrane region" description="Helical" evidence="9">
    <location>
        <begin position="133"/>
        <end position="151"/>
    </location>
</feature>
<protein>
    <recommendedName>
        <fullName evidence="9">Lipoprotein signal peptidase</fullName>
        <ecNumber evidence="9">3.4.23.36</ecNumber>
    </recommendedName>
    <alternativeName>
        <fullName evidence="9">Prolipoprotein signal peptidase</fullName>
    </alternativeName>
    <alternativeName>
        <fullName evidence="9">Signal peptidase II</fullName>
        <shortName evidence="9">SPase II</shortName>
    </alternativeName>
</protein>
<evidence type="ECO:0000256" key="10">
    <source>
        <dbReference type="RuleBase" id="RU000594"/>
    </source>
</evidence>
<dbReference type="PANTHER" id="PTHR33695:SF1">
    <property type="entry name" value="LIPOPROTEIN SIGNAL PEPTIDASE"/>
    <property type="match status" value="1"/>
</dbReference>
<evidence type="ECO:0000313" key="12">
    <source>
        <dbReference type="EMBL" id="TBW32884.1"/>
    </source>
</evidence>
<comment type="subcellular location">
    <subcellularLocation>
        <location evidence="9">Cell membrane</location>
        <topology evidence="9">Multi-pass membrane protein</topology>
    </subcellularLocation>
</comment>
<keyword evidence="4 9" id="KW-0812">Transmembrane</keyword>
<comment type="similarity">
    <text evidence="1 9 11">Belongs to the peptidase A8 family.</text>
</comment>
<evidence type="ECO:0000256" key="4">
    <source>
        <dbReference type="ARBA" id="ARBA00022692"/>
    </source>
</evidence>
<dbReference type="EMBL" id="SJFN01000051">
    <property type="protein sequence ID" value="TBW32884.1"/>
    <property type="molecule type" value="Genomic_DNA"/>
</dbReference>
<name>A0A4Q9VFM0_9HYPH</name>
<comment type="caution">
    <text evidence="9">Lacks conserved residue(s) required for the propagation of feature annotation.</text>
</comment>
<dbReference type="RefSeq" id="WP_131311652.1">
    <property type="nucleotide sequence ID" value="NZ_SJFN01000051.1"/>
</dbReference>
<comment type="catalytic activity">
    <reaction evidence="9 10">
        <text>Release of signal peptides from bacterial membrane prolipoproteins. Hydrolyzes -Xaa-Yaa-Zaa-|-(S,diacylglyceryl)Cys-, in which Xaa is hydrophobic (preferably Leu), and Yaa (Ala or Ser) and Zaa (Gly or Ala) have small, neutral side chains.</text>
        <dbReference type="EC" id="3.4.23.36"/>
    </reaction>
</comment>
<proteinExistence type="inferred from homology"/>
<evidence type="ECO:0000256" key="8">
    <source>
        <dbReference type="ARBA" id="ARBA00023136"/>
    </source>
</evidence>